<accession>A0A2S0BE23</accession>
<dbReference type="InterPro" id="IPR005055">
    <property type="entry name" value="A10/PebIII"/>
</dbReference>
<protein>
    <submittedName>
        <fullName evidence="2">Chemosensory protein 5</fullName>
    </submittedName>
</protein>
<proteinExistence type="evidence at transcript level"/>
<organism evidence="2">
    <name type="scientific">Trichogramma dendrolimi</name>
    <dbReference type="NCBI Taxonomy" id="114056"/>
    <lineage>
        <taxon>Eukaryota</taxon>
        <taxon>Metazoa</taxon>
        <taxon>Ecdysozoa</taxon>
        <taxon>Arthropoda</taxon>
        <taxon>Hexapoda</taxon>
        <taxon>Insecta</taxon>
        <taxon>Pterygota</taxon>
        <taxon>Neoptera</taxon>
        <taxon>Endopterygota</taxon>
        <taxon>Hymenoptera</taxon>
        <taxon>Apocrita</taxon>
        <taxon>Proctotrupomorpha</taxon>
        <taxon>Chalcidoidea</taxon>
        <taxon>Trichogrammatidae</taxon>
        <taxon>Trichogramma</taxon>
    </lineage>
</organism>
<feature type="chain" id="PRO_5015744944" evidence="1">
    <location>
        <begin position="20"/>
        <end position="130"/>
    </location>
</feature>
<dbReference type="SUPFAM" id="SSF100910">
    <property type="entry name" value="Chemosensory protein Csp2"/>
    <property type="match status" value="1"/>
</dbReference>
<evidence type="ECO:0000313" key="2">
    <source>
        <dbReference type="EMBL" id="ANG08519.1"/>
    </source>
</evidence>
<evidence type="ECO:0000256" key="1">
    <source>
        <dbReference type="SAM" id="SignalP"/>
    </source>
</evidence>
<dbReference type="PANTHER" id="PTHR11257:SF13">
    <property type="entry name" value="GEO07322P1"/>
    <property type="match status" value="1"/>
</dbReference>
<dbReference type="PANTHER" id="PTHR11257">
    <property type="entry name" value="CHEMOSENSORY PROTEIN-RELATED"/>
    <property type="match status" value="1"/>
</dbReference>
<dbReference type="InterPro" id="IPR036682">
    <property type="entry name" value="OS_D_A10/PebIII_sf"/>
</dbReference>
<keyword evidence="1" id="KW-0732">Signal</keyword>
<reference evidence="2" key="1">
    <citation type="submission" date="2015-05" db="EMBL/GenBank/DDBJ databases">
        <title>Transcriptome analysis and olfactory genes identification of a widely used parasitoid wasp Trichogramma dendrolimi Matsumura (Hymenoptera: Trichogrammatidae).</title>
        <authorList>
            <person name="Zhang S."/>
        </authorList>
    </citation>
    <scope>NUCLEOTIDE SEQUENCE</scope>
</reference>
<name>A0A2S0BE23_9HYME</name>
<dbReference type="AlphaFoldDB" id="A0A2S0BE23"/>
<sequence length="130" mass="14557">MKATLAMVLCMAVVAVVMGADEVKYTTRFDSIDIEQVLHNDRILKSYINCLLKDAACSPDARELKRLLPDALATNCEKCSEKQKAGAEKVISFLAKNKPETWTEILAKYDKDNVYRTKYAEQAKKLGVPV</sequence>
<feature type="signal peptide" evidence="1">
    <location>
        <begin position="1"/>
        <end position="19"/>
    </location>
</feature>
<dbReference type="EMBL" id="KR812319">
    <property type="protein sequence ID" value="ANG08519.1"/>
    <property type="molecule type" value="mRNA"/>
</dbReference>
<dbReference type="Gene3D" id="1.10.2080.10">
    <property type="entry name" value="Insect odorant-binding protein A10/Ejaculatory bulb-specific protein 3"/>
    <property type="match status" value="1"/>
</dbReference>
<dbReference type="Pfam" id="PF03392">
    <property type="entry name" value="OS-D"/>
    <property type="match status" value="1"/>
</dbReference>